<protein>
    <recommendedName>
        <fullName evidence="10">CRISPR-associated endonuclease Cas1</fullName>
        <ecNumber evidence="10">3.1.-.-</ecNumber>
    </recommendedName>
</protein>
<evidence type="ECO:0000256" key="7">
    <source>
        <dbReference type="ARBA" id="ARBA00023125"/>
    </source>
</evidence>
<dbReference type="HAMAP" id="MF_01470">
    <property type="entry name" value="Cas1"/>
    <property type="match status" value="1"/>
</dbReference>
<dbReference type="InterPro" id="IPR002729">
    <property type="entry name" value="CRISPR-assoc_Cas1"/>
</dbReference>
<gene>
    <name evidence="10 11" type="primary">cas1</name>
    <name evidence="11" type="ORF">AWB65_01950</name>
</gene>
<dbReference type="GO" id="GO:0043571">
    <property type="term" value="P:maintenance of CRISPR repeat elements"/>
    <property type="evidence" value="ECO:0007669"/>
    <property type="project" value="UniProtKB-UniRule"/>
</dbReference>
<dbReference type="EC" id="3.1.-.-" evidence="10"/>
<reference evidence="11" key="1">
    <citation type="submission" date="2016-01" db="EMBL/GenBank/DDBJ databases">
        <authorList>
            <person name="Peeters C."/>
        </authorList>
    </citation>
    <scope>NUCLEOTIDE SEQUENCE [LARGE SCALE GENOMIC DNA]</scope>
    <source>
        <strain evidence="11">LMG 22934</strain>
    </source>
</reference>
<dbReference type="EMBL" id="FCNW02000006">
    <property type="protein sequence ID" value="SAL30829.1"/>
    <property type="molecule type" value="Genomic_DNA"/>
</dbReference>
<dbReference type="GO" id="GO:0051607">
    <property type="term" value="P:defense response to virus"/>
    <property type="evidence" value="ECO:0007669"/>
    <property type="project" value="UniProtKB-UniRule"/>
</dbReference>
<dbReference type="GO" id="GO:0004520">
    <property type="term" value="F:DNA endonuclease activity"/>
    <property type="evidence" value="ECO:0007669"/>
    <property type="project" value="InterPro"/>
</dbReference>
<dbReference type="Pfam" id="PF01867">
    <property type="entry name" value="Cas_Cas1"/>
    <property type="match status" value="1"/>
</dbReference>
<dbReference type="Gene3D" id="1.20.120.920">
    <property type="entry name" value="CRISPR-associated endonuclease Cas1, C-terminal domain"/>
    <property type="match status" value="1"/>
</dbReference>
<dbReference type="AlphaFoldDB" id="A0A158GGU0"/>
<dbReference type="GO" id="GO:0046872">
    <property type="term" value="F:metal ion binding"/>
    <property type="evidence" value="ECO:0007669"/>
    <property type="project" value="UniProtKB-UniRule"/>
</dbReference>
<dbReference type="InterPro" id="IPR042206">
    <property type="entry name" value="CRISPR-assoc_Cas1_C"/>
</dbReference>
<evidence type="ECO:0000256" key="8">
    <source>
        <dbReference type="ARBA" id="ARBA00023211"/>
    </source>
</evidence>
<evidence type="ECO:0000313" key="12">
    <source>
        <dbReference type="Proteomes" id="UP000054977"/>
    </source>
</evidence>
<evidence type="ECO:0000256" key="4">
    <source>
        <dbReference type="ARBA" id="ARBA00022801"/>
    </source>
</evidence>
<evidence type="ECO:0000256" key="6">
    <source>
        <dbReference type="ARBA" id="ARBA00023118"/>
    </source>
</evidence>
<evidence type="ECO:0000256" key="5">
    <source>
        <dbReference type="ARBA" id="ARBA00022842"/>
    </source>
</evidence>
<evidence type="ECO:0000313" key="11">
    <source>
        <dbReference type="EMBL" id="SAL30829.1"/>
    </source>
</evidence>
<evidence type="ECO:0000256" key="10">
    <source>
        <dbReference type="HAMAP-Rule" id="MF_01470"/>
    </source>
</evidence>
<keyword evidence="1 10" id="KW-0540">Nuclease</keyword>
<comment type="caution">
    <text evidence="11">The sequence shown here is derived from an EMBL/GenBank/DDBJ whole genome shotgun (WGS) entry which is preliminary data.</text>
</comment>
<comment type="cofactor">
    <cofactor evidence="10">
        <name>Mg(2+)</name>
        <dbReference type="ChEBI" id="CHEBI:18420"/>
    </cofactor>
    <cofactor evidence="10">
        <name>Mn(2+)</name>
        <dbReference type="ChEBI" id="CHEBI:29035"/>
    </cofactor>
</comment>
<dbReference type="NCBIfam" id="TIGR00287">
    <property type="entry name" value="cas1"/>
    <property type="match status" value="1"/>
</dbReference>
<evidence type="ECO:0000256" key="2">
    <source>
        <dbReference type="ARBA" id="ARBA00022723"/>
    </source>
</evidence>
<evidence type="ECO:0000256" key="9">
    <source>
        <dbReference type="ARBA" id="ARBA00038592"/>
    </source>
</evidence>
<keyword evidence="12" id="KW-1185">Reference proteome</keyword>
<feature type="binding site" evidence="10">
    <location>
        <position position="237"/>
    </location>
    <ligand>
        <name>Mn(2+)</name>
        <dbReference type="ChEBI" id="CHEBI:29035"/>
    </ligand>
</feature>
<comment type="subunit">
    <text evidence="9 10">Homodimer, forms a heterotetramer with a Cas2 homodimer.</text>
</comment>
<dbReference type="NCBIfam" id="TIGR03640">
    <property type="entry name" value="cas1_DVULG"/>
    <property type="match status" value="1"/>
</dbReference>
<dbReference type="InterPro" id="IPR042211">
    <property type="entry name" value="CRISPR-assoc_Cas1_N"/>
</dbReference>
<keyword evidence="2 10" id="KW-0479">Metal-binding</keyword>
<dbReference type="PANTHER" id="PTHR34353">
    <property type="entry name" value="CRISPR-ASSOCIATED ENDONUCLEASE CAS1 1"/>
    <property type="match status" value="1"/>
</dbReference>
<dbReference type="GO" id="GO:0003677">
    <property type="term" value="F:DNA binding"/>
    <property type="evidence" value="ECO:0007669"/>
    <property type="project" value="UniProtKB-KW"/>
</dbReference>
<dbReference type="Gene3D" id="3.100.10.20">
    <property type="entry name" value="CRISPR-associated endonuclease Cas1, N-terminal domain"/>
    <property type="match status" value="1"/>
</dbReference>
<keyword evidence="8 10" id="KW-0464">Manganese</keyword>
<dbReference type="InterPro" id="IPR019856">
    <property type="entry name" value="CRISPR-assoc_Cas1_DVULG"/>
</dbReference>
<comment type="function">
    <text evidence="10">CRISPR (clustered regularly interspaced short palindromic repeat), is an adaptive immune system that provides protection against mobile genetic elements (viruses, transposable elements and conjugative plasmids). CRISPR clusters contain spacers, sequences complementary to antecedent mobile elements, and target invading nucleic acids. CRISPR clusters are transcribed and processed into CRISPR RNA (crRNA). Acts as a dsDNA endonuclease. Involved in the integration of spacer DNA into the CRISPR cassette.</text>
</comment>
<sequence length="346" mass="39045">MRRQLNTLYVTTEGAWLKKDGANVVMEVEGDERARLPIHMLKSVVCFGRVLVSPPLLGFCAEQGVSLAYLSSNGRFLARVEGPVAGNVLLRREQYRVSDDLPRAAPIVQNILAGKLYNQRAVISRALRDHGDKLNDAARQTLERTRMRLTIIARRLPIESDIDVLRGLEGEAAQSYFGVFGHLVRVDDPALQFRGRSRRPPLDAINALLSFIYTLLTHDCRSALETVGLDPAVGFLHRDRPGRPSLALDLIEEMRPVIADRLALSLINRKQLNKRDFKTLDNGAVTMTDQARKAILVAYQERKRDEVLHPFIDEKIRLGMVPFVQAQLLARHLRGDIDAYPAYLWQ</sequence>
<proteinExistence type="inferred from homology"/>
<dbReference type="STRING" id="326474.AWB65_01950"/>
<keyword evidence="4 10" id="KW-0378">Hydrolase</keyword>
<evidence type="ECO:0000256" key="1">
    <source>
        <dbReference type="ARBA" id="ARBA00022722"/>
    </source>
</evidence>
<dbReference type="InterPro" id="IPR050646">
    <property type="entry name" value="Cas1"/>
</dbReference>
<evidence type="ECO:0000256" key="3">
    <source>
        <dbReference type="ARBA" id="ARBA00022759"/>
    </source>
</evidence>
<organism evidence="11 12">
    <name type="scientific">Caballeronia humi</name>
    <dbReference type="NCBI Taxonomy" id="326474"/>
    <lineage>
        <taxon>Bacteria</taxon>
        <taxon>Pseudomonadati</taxon>
        <taxon>Pseudomonadota</taxon>
        <taxon>Betaproteobacteria</taxon>
        <taxon>Burkholderiales</taxon>
        <taxon>Burkholderiaceae</taxon>
        <taxon>Caballeronia</taxon>
    </lineage>
</organism>
<dbReference type="OrthoDB" id="9803119at2"/>
<feature type="binding site" evidence="10">
    <location>
        <position position="252"/>
    </location>
    <ligand>
        <name>Mn(2+)</name>
        <dbReference type="ChEBI" id="CHEBI:29035"/>
    </ligand>
</feature>
<dbReference type="CDD" id="cd09721">
    <property type="entry name" value="Cas1_I-C"/>
    <property type="match status" value="1"/>
</dbReference>
<comment type="similarity">
    <text evidence="10">Belongs to the CRISPR-associated endonuclease Cas1 family.</text>
</comment>
<dbReference type="PANTHER" id="PTHR34353:SF2">
    <property type="entry name" value="CRISPR-ASSOCIATED ENDONUCLEASE CAS1 1"/>
    <property type="match status" value="1"/>
</dbReference>
<keyword evidence="6 10" id="KW-0051">Antiviral defense</keyword>
<name>A0A158GGU0_9BURK</name>
<accession>A0A158GGU0</accession>
<keyword evidence="3 10" id="KW-0255">Endonuclease</keyword>
<dbReference type="Proteomes" id="UP000054977">
    <property type="component" value="Unassembled WGS sequence"/>
</dbReference>
<dbReference type="RefSeq" id="WP_087666952.1">
    <property type="nucleotide sequence ID" value="NZ_FCNW02000006.1"/>
</dbReference>
<feature type="binding site" evidence="10">
    <location>
        <position position="169"/>
    </location>
    <ligand>
        <name>Mn(2+)</name>
        <dbReference type="ChEBI" id="CHEBI:29035"/>
    </ligand>
</feature>
<dbReference type="GO" id="GO:0016787">
    <property type="term" value="F:hydrolase activity"/>
    <property type="evidence" value="ECO:0007669"/>
    <property type="project" value="UniProtKB-KW"/>
</dbReference>
<keyword evidence="7 10" id="KW-0238">DNA-binding</keyword>
<keyword evidence="5 10" id="KW-0460">Magnesium</keyword>